<keyword evidence="4 7" id="KW-0812">Transmembrane</keyword>
<evidence type="ECO:0000256" key="3">
    <source>
        <dbReference type="ARBA" id="ARBA00022475"/>
    </source>
</evidence>
<organism evidence="9 10">
    <name type="scientific">Micromonospora sonneratiae</name>
    <dbReference type="NCBI Taxonomy" id="1184706"/>
    <lineage>
        <taxon>Bacteria</taxon>
        <taxon>Bacillati</taxon>
        <taxon>Actinomycetota</taxon>
        <taxon>Actinomycetes</taxon>
        <taxon>Micromonosporales</taxon>
        <taxon>Micromonosporaceae</taxon>
        <taxon>Micromonospora</taxon>
    </lineage>
</organism>
<reference evidence="10" key="1">
    <citation type="journal article" date="2019" name="Int. J. Syst. Evol. Microbiol.">
        <title>The Global Catalogue of Microorganisms (GCM) 10K type strain sequencing project: providing services to taxonomists for standard genome sequencing and annotation.</title>
        <authorList>
            <consortium name="The Broad Institute Genomics Platform"/>
            <consortium name="The Broad Institute Genome Sequencing Center for Infectious Disease"/>
            <person name="Wu L."/>
            <person name="Ma J."/>
        </authorList>
    </citation>
    <scope>NUCLEOTIDE SEQUENCE [LARGE SCALE GENOMIC DNA]</scope>
    <source>
        <strain evidence="10">JCM 31037</strain>
    </source>
</reference>
<evidence type="ECO:0000256" key="4">
    <source>
        <dbReference type="ARBA" id="ARBA00022692"/>
    </source>
</evidence>
<name>A0ABW3YAP0_9ACTN</name>
<dbReference type="InterPro" id="IPR032818">
    <property type="entry name" value="DedA-like"/>
</dbReference>
<evidence type="ECO:0000313" key="9">
    <source>
        <dbReference type="EMBL" id="MFD1320324.1"/>
    </source>
</evidence>
<proteinExistence type="inferred from homology"/>
<protein>
    <submittedName>
        <fullName evidence="9">DedA family protein</fullName>
    </submittedName>
</protein>
<dbReference type="InterPro" id="IPR032816">
    <property type="entry name" value="VTT_dom"/>
</dbReference>
<evidence type="ECO:0000256" key="5">
    <source>
        <dbReference type="ARBA" id="ARBA00022989"/>
    </source>
</evidence>
<keyword evidence="5 7" id="KW-1133">Transmembrane helix</keyword>
<feature type="transmembrane region" description="Helical" evidence="7">
    <location>
        <begin position="140"/>
        <end position="161"/>
    </location>
</feature>
<comment type="similarity">
    <text evidence="2 7">Belongs to the DedA family.</text>
</comment>
<dbReference type="Proteomes" id="UP001597260">
    <property type="component" value="Unassembled WGS sequence"/>
</dbReference>
<feature type="domain" description="VTT" evidence="8">
    <location>
        <begin position="36"/>
        <end position="160"/>
    </location>
</feature>
<dbReference type="Pfam" id="PF09335">
    <property type="entry name" value="VTT_dom"/>
    <property type="match status" value="1"/>
</dbReference>
<dbReference type="PANTHER" id="PTHR30353">
    <property type="entry name" value="INNER MEMBRANE PROTEIN DEDA-RELATED"/>
    <property type="match status" value="1"/>
</dbReference>
<gene>
    <name evidence="9" type="ORF">ACFQ4H_04375</name>
</gene>
<comment type="subcellular location">
    <subcellularLocation>
        <location evidence="1 7">Cell membrane</location>
        <topology evidence="1 7">Multi-pass membrane protein</topology>
    </subcellularLocation>
</comment>
<feature type="transmembrane region" description="Helical" evidence="7">
    <location>
        <begin position="114"/>
        <end position="133"/>
    </location>
</feature>
<keyword evidence="3 7" id="KW-1003">Cell membrane</keyword>
<evidence type="ECO:0000256" key="1">
    <source>
        <dbReference type="ARBA" id="ARBA00004651"/>
    </source>
</evidence>
<sequence length="210" mass="22839">MSRFAAWLLGLPGVPVYALVGALVFAEDALFLGFVIPGEAAAVLGGVAASRGHVELPVMIVVVVVAAIIGDTVGYAVGRRLGPRLVDSRVLRRHRDRVHRAQRFVARRGGPAVFLGRFVAFLRALVPALSGAARMPYRRFLFFNAVGGLVWGTAVVLLGHLAGNSYALVERTFGRVTAVTVVGLVVVGWLVWHLRRRRSRPGRRARHRRP</sequence>
<dbReference type="RefSeq" id="WP_377567204.1">
    <property type="nucleotide sequence ID" value="NZ_JBHTMP010000004.1"/>
</dbReference>
<comment type="caution">
    <text evidence="9">The sequence shown here is derived from an EMBL/GenBank/DDBJ whole genome shotgun (WGS) entry which is preliminary data.</text>
</comment>
<evidence type="ECO:0000256" key="2">
    <source>
        <dbReference type="ARBA" id="ARBA00010792"/>
    </source>
</evidence>
<dbReference type="EMBL" id="JBHTMP010000004">
    <property type="protein sequence ID" value="MFD1320324.1"/>
    <property type="molecule type" value="Genomic_DNA"/>
</dbReference>
<feature type="transmembrane region" description="Helical" evidence="7">
    <location>
        <begin position="56"/>
        <end position="77"/>
    </location>
</feature>
<evidence type="ECO:0000313" key="10">
    <source>
        <dbReference type="Proteomes" id="UP001597260"/>
    </source>
</evidence>
<accession>A0ABW3YAP0</accession>
<feature type="transmembrane region" description="Helical" evidence="7">
    <location>
        <begin position="28"/>
        <end position="49"/>
    </location>
</feature>
<evidence type="ECO:0000259" key="8">
    <source>
        <dbReference type="Pfam" id="PF09335"/>
    </source>
</evidence>
<evidence type="ECO:0000256" key="6">
    <source>
        <dbReference type="ARBA" id="ARBA00023136"/>
    </source>
</evidence>
<feature type="transmembrane region" description="Helical" evidence="7">
    <location>
        <begin position="173"/>
        <end position="194"/>
    </location>
</feature>
<evidence type="ECO:0000256" key="7">
    <source>
        <dbReference type="RuleBase" id="RU367016"/>
    </source>
</evidence>
<keyword evidence="6 7" id="KW-0472">Membrane</keyword>
<keyword evidence="10" id="KW-1185">Reference proteome</keyword>
<dbReference type="PANTHER" id="PTHR30353:SF15">
    <property type="entry name" value="INNER MEMBRANE PROTEIN YABI"/>
    <property type="match status" value="1"/>
</dbReference>